<comment type="caution">
    <text evidence="1">Lacks conserved residue(s) required for the propagation of feature annotation.</text>
</comment>
<sequence length="106" mass="11956">MCGVCQAASPRWEPQIAVLCEAGQVYQPQYLSEEGRWVTDLNKKSSGTTCLRDKLDLLDYCKKLINEMKNDSWKHNDGQVDNNFNDILSLMTLLLKASNVTSIDGE</sequence>
<dbReference type="AlphaFoldDB" id="A0A1A9W633"/>
<comment type="similarity">
    <text evidence="1">Belongs to the APP family.</text>
</comment>
<dbReference type="SUPFAM" id="SSF56491">
    <property type="entry name" value="A heparin-binding domain"/>
    <property type="match status" value="1"/>
</dbReference>
<protein>
    <recommendedName>
        <fullName evidence="2">E1 domain-containing protein</fullName>
    </recommendedName>
</protein>
<dbReference type="InterPro" id="IPR015849">
    <property type="entry name" value="Amyloid_glyco_heparin-bd"/>
</dbReference>
<dbReference type="GO" id="GO:0008201">
    <property type="term" value="F:heparin binding"/>
    <property type="evidence" value="ECO:0007669"/>
    <property type="project" value="UniProtKB-UniRule"/>
</dbReference>
<name>A0A1A9W633_9MUSC</name>
<accession>A0A1A9W633</accession>
<dbReference type="VEuPathDB" id="VectorBase:GBRI007588"/>
<feature type="region of interest" description="CuBD subdomain" evidence="1">
    <location>
        <begin position="98"/>
        <end position="106"/>
    </location>
</feature>
<reference evidence="3" key="2">
    <citation type="submission" date="2020-05" db="UniProtKB">
        <authorList>
            <consortium name="EnsemblMetazoa"/>
        </authorList>
    </citation>
    <scope>IDENTIFICATION</scope>
    <source>
        <strain evidence="3">IAEA</strain>
    </source>
</reference>
<reference evidence="4" key="1">
    <citation type="submission" date="2014-03" db="EMBL/GenBank/DDBJ databases">
        <authorList>
            <person name="Aksoy S."/>
            <person name="Warren W."/>
            <person name="Wilson R.K."/>
        </authorList>
    </citation>
    <scope>NUCLEOTIDE SEQUENCE [LARGE SCALE GENOMIC DNA]</scope>
    <source>
        <strain evidence="4">IAEA</strain>
    </source>
</reference>
<dbReference type="InterPro" id="IPR036454">
    <property type="entry name" value="Amyloid_glyco_heparin-bd_sf"/>
</dbReference>
<dbReference type="Gene3D" id="3.90.570.10">
    <property type="entry name" value="Amyloidogenic glycoprotein, heparin-binding domain"/>
    <property type="match status" value="1"/>
</dbReference>
<organism evidence="3 4">
    <name type="scientific">Glossina brevipalpis</name>
    <dbReference type="NCBI Taxonomy" id="37001"/>
    <lineage>
        <taxon>Eukaryota</taxon>
        <taxon>Metazoa</taxon>
        <taxon>Ecdysozoa</taxon>
        <taxon>Arthropoda</taxon>
        <taxon>Hexapoda</taxon>
        <taxon>Insecta</taxon>
        <taxon>Pterygota</taxon>
        <taxon>Neoptera</taxon>
        <taxon>Endopterygota</taxon>
        <taxon>Diptera</taxon>
        <taxon>Brachycera</taxon>
        <taxon>Muscomorpha</taxon>
        <taxon>Hippoboscoidea</taxon>
        <taxon>Glossinidae</taxon>
        <taxon>Glossina</taxon>
    </lineage>
</organism>
<evidence type="ECO:0000256" key="1">
    <source>
        <dbReference type="PROSITE-ProRule" id="PRU01217"/>
    </source>
</evidence>
<dbReference type="Proteomes" id="UP000091820">
    <property type="component" value="Unassembled WGS sequence"/>
</dbReference>
<dbReference type="InterPro" id="IPR008154">
    <property type="entry name" value="Amyloid_glyco_extra"/>
</dbReference>
<dbReference type="SMART" id="SM00006">
    <property type="entry name" value="A4_EXTRA"/>
    <property type="match status" value="1"/>
</dbReference>
<dbReference type="Pfam" id="PF02177">
    <property type="entry name" value="APP_N"/>
    <property type="match status" value="1"/>
</dbReference>
<dbReference type="STRING" id="37001.A0A1A9W633"/>
<keyword evidence="4" id="KW-1185">Reference proteome</keyword>
<evidence type="ECO:0000313" key="4">
    <source>
        <dbReference type="Proteomes" id="UP000091820"/>
    </source>
</evidence>
<proteinExistence type="inferred from homology"/>
<dbReference type="PROSITE" id="PS51869">
    <property type="entry name" value="APP_E1"/>
    <property type="match status" value="1"/>
</dbReference>
<feature type="region of interest" description="GFLD subdomain" evidence="1">
    <location>
        <begin position="10"/>
        <end position="94"/>
    </location>
</feature>
<feature type="domain" description="E1" evidence="2">
    <location>
        <begin position="10"/>
        <end position="106"/>
    </location>
</feature>
<evidence type="ECO:0000259" key="2">
    <source>
        <dbReference type="PROSITE" id="PS51869"/>
    </source>
</evidence>
<dbReference type="EnsemblMetazoa" id="GBRI007588-RA">
    <property type="protein sequence ID" value="GBRI007588-PA"/>
    <property type="gene ID" value="GBRI007588"/>
</dbReference>
<evidence type="ECO:0000313" key="3">
    <source>
        <dbReference type="EnsemblMetazoa" id="GBRI007588-PA"/>
    </source>
</evidence>